<comment type="caution">
    <text evidence="3">The sequence shown here is derived from an EMBL/GenBank/DDBJ whole genome shotgun (WGS) entry which is preliminary data.</text>
</comment>
<dbReference type="Gene3D" id="2.60.120.560">
    <property type="entry name" value="Exo-inulinase, domain 1"/>
    <property type="match status" value="1"/>
</dbReference>
<dbReference type="RefSeq" id="WP_106932932.1">
    <property type="nucleotide sequence ID" value="NZ_PYFT01000001.1"/>
</dbReference>
<gene>
    <name evidence="3" type="ORF">AHMF7605_26300</name>
</gene>
<feature type="domain" description="3-keto-alpha-glucoside-1,2-lyase/3-keto-2-hydroxy-glucal hydratase" evidence="2">
    <location>
        <begin position="34"/>
        <end position="215"/>
    </location>
</feature>
<keyword evidence="1" id="KW-0732">Signal</keyword>
<dbReference type="GO" id="GO:0016787">
    <property type="term" value="F:hydrolase activity"/>
    <property type="evidence" value="ECO:0007669"/>
    <property type="project" value="InterPro"/>
</dbReference>
<evidence type="ECO:0000259" key="2">
    <source>
        <dbReference type="Pfam" id="PF06439"/>
    </source>
</evidence>
<evidence type="ECO:0000256" key="1">
    <source>
        <dbReference type="SAM" id="SignalP"/>
    </source>
</evidence>
<protein>
    <submittedName>
        <fullName evidence="3">DUF1080 domain-containing protein</fullName>
    </submittedName>
</protein>
<accession>A0A2T2YMP0</accession>
<organism evidence="3 4">
    <name type="scientific">Adhaeribacter arboris</name>
    <dbReference type="NCBI Taxonomy" id="2072846"/>
    <lineage>
        <taxon>Bacteria</taxon>
        <taxon>Pseudomonadati</taxon>
        <taxon>Bacteroidota</taxon>
        <taxon>Cytophagia</taxon>
        <taxon>Cytophagales</taxon>
        <taxon>Hymenobacteraceae</taxon>
        <taxon>Adhaeribacter</taxon>
    </lineage>
</organism>
<keyword evidence="4" id="KW-1185">Reference proteome</keyword>
<feature type="signal peptide" evidence="1">
    <location>
        <begin position="1"/>
        <end position="20"/>
    </location>
</feature>
<dbReference type="EMBL" id="PYFT01000001">
    <property type="protein sequence ID" value="PSR56756.1"/>
    <property type="molecule type" value="Genomic_DNA"/>
</dbReference>
<name>A0A2T2YMP0_9BACT</name>
<proteinExistence type="predicted"/>
<dbReference type="Proteomes" id="UP000240357">
    <property type="component" value="Unassembled WGS sequence"/>
</dbReference>
<dbReference type="InterPro" id="IPR010496">
    <property type="entry name" value="AL/BT2_dom"/>
</dbReference>
<dbReference type="Pfam" id="PF06439">
    <property type="entry name" value="3keto-disac_hyd"/>
    <property type="match status" value="1"/>
</dbReference>
<sequence length="219" mass="24537">MKKLLNLWVLIFLLFSCSRANTTANKGSKGEKDGWVSLFDGSTLNGWRASENPSTFSVENGSIVVHGPRAHLFYEGPAQNHDFKNFIFKAQVMTTPGSNSGMFIHTAYQDTGWPSKGYEIQVNNSHTDWRRTGSLYAVQDVKEQIVKDNEWYTEQIEVQGKRITIKINDRTVVDYTEPDSVAVKNAGGKMLSSGTVALQGHDPNSKVYFKDVMIKPLPE</sequence>
<dbReference type="OrthoDB" id="949239at2"/>
<evidence type="ECO:0000313" key="4">
    <source>
        <dbReference type="Proteomes" id="UP000240357"/>
    </source>
</evidence>
<evidence type="ECO:0000313" key="3">
    <source>
        <dbReference type="EMBL" id="PSR56756.1"/>
    </source>
</evidence>
<feature type="chain" id="PRO_5015643996" evidence="1">
    <location>
        <begin position="21"/>
        <end position="219"/>
    </location>
</feature>
<reference evidence="3 4" key="1">
    <citation type="submission" date="2018-03" db="EMBL/GenBank/DDBJ databases">
        <title>Adhaeribacter sp. HMF7605 Genome sequencing and assembly.</title>
        <authorList>
            <person name="Kang H."/>
            <person name="Kang J."/>
            <person name="Cha I."/>
            <person name="Kim H."/>
            <person name="Joh K."/>
        </authorList>
    </citation>
    <scope>NUCLEOTIDE SEQUENCE [LARGE SCALE GENOMIC DNA]</scope>
    <source>
        <strain evidence="3 4">HMF7605</strain>
    </source>
</reference>
<dbReference type="PROSITE" id="PS51257">
    <property type="entry name" value="PROKAR_LIPOPROTEIN"/>
    <property type="match status" value="1"/>
</dbReference>
<dbReference type="AlphaFoldDB" id="A0A2T2YMP0"/>